<accession>A0A699WUH9</accession>
<name>A0A699WUH9_TANCI</name>
<feature type="non-terminal residue" evidence="2">
    <location>
        <position position="1"/>
    </location>
</feature>
<feature type="region of interest" description="Disordered" evidence="1">
    <location>
        <begin position="1"/>
        <end position="34"/>
    </location>
</feature>
<dbReference type="EMBL" id="BKCJ011766166">
    <property type="protein sequence ID" value="GFD51137.1"/>
    <property type="molecule type" value="Genomic_DNA"/>
</dbReference>
<feature type="compositionally biased region" description="Basic and acidic residues" evidence="1">
    <location>
        <begin position="1"/>
        <end position="14"/>
    </location>
</feature>
<evidence type="ECO:0000313" key="2">
    <source>
        <dbReference type="EMBL" id="GFD51137.1"/>
    </source>
</evidence>
<protein>
    <submittedName>
        <fullName evidence="2">Uncharacterized protein</fullName>
    </submittedName>
</protein>
<organism evidence="2">
    <name type="scientific">Tanacetum cinerariifolium</name>
    <name type="common">Dalmatian daisy</name>
    <name type="synonym">Chrysanthemum cinerariifolium</name>
    <dbReference type="NCBI Taxonomy" id="118510"/>
    <lineage>
        <taxon>Eukaryota</taxon>
        <taxon>Viridiplantae</taxon>
        <taxon>Streptophyta</taxon>
        <taxon>Embryophyta</taxon>
        <taxon>Tracheophyta</taxon>
        <taxon>Spermatophyta</taxon>
        <taxon>Magnoliopsida</taxon>
        <taxon>eudicotyledons</taxon>
        <taxon>Gunneridae</taxon>
        <taxon>Pentapetalae</taxon>
        <taxon>asterids</taxon>
        <taxon>campanulids</taxon>
        <taxon>Asterales</taxon>
        <taxon>Asteraceae</taxon>
        <taxon>Asteroideae</taxon>
        <taxon>Anthemideae</taxon>
        <taxon>Anthemidinae</taxon>
        <taxon>Tanacetum</taxon>
    </lineage>
</organism>
<gene>
    <name evidence="2" type="ORF">Tci_923106</name>
</gene>
<sequence>KQSETRGKVNDNRNRRAASPGAVAGLSGADQAQSSGADADYLAGRHVSGHPCRRAVGGATVRQSGYLAVCRRRGGGQSCGGPTH</sequence>
<proteinExistence type="predicted"/>
<comment type="caution">
    <text evidence="2">The sequence shown here is derived from an EMBL/GenBank/DDBJ whole genome shotgun (WGS) entry which is preliminary data.</text>
</comment>
<evidence type="ECO:0000256" key="1">
    <source>
        <dbReference type="SAM" id="MobiDB-lite"/>
    </source>
</evidence>
<reference evidence="2" key="1">
    <citation type="journal article" date="2019" name="Sci. Rep.">
        <title>Draft genome of Tanacetum cinerariifolium, the natural source of mosquito coil.</title>
        <authorList>
            <person name="Yamashiro T."/>
            <person name="Shiraishi A."/>
            <person name="Satake H."/>
            <person name="Nakayama K."/>
        </authorList>
    </citation>
    <scope>NUCLEOTIDE SEQUENCE</scope>
</reference>
<dbReference type="AlphaFoldDB" id="A0A699WUH9"/>
<feature type="compositionally biased region" description="Low complexity" evidence="1">
    <location>
        <begin position="24"/>
        <end position="34"/>
    </location>
</feature>